<dbReference type="OrthoDB" id="8597776at2"/>
<name>A0A0E2Z6H1_9GAMM</name>
<proteinExistence type="predicted"/>
<gene>
    <name evidence="1" type="ORF">IB75_10480</name>
</gene>
<dbReference type="HOGENOM" id="CLU_2302932_0_0_6"/>
<organism evidence="1 2">
    <name type="scientific">Nitrosococcus oceani C-27</name>
    <dbReference type="NCBI Taxonomy" id="314279"/>
    <lineage>
        <taxon>Bacteria</taxon>
        <taxon>Pseudomonadati</taxon>
        <taxon>Pseudomonadota</taxon>
        <taxon>Gammaproteobacteria</taxon>
        <taxon>Chromatiales</taxon>
        <taxon>Chromatiaceae</taxon>
        <taxon>Nitrosococcus</taxon>
    </lineage>
</organism>
<comment type="caution">
    <text evidence="1">The sequence shown here is derived from an EMBL/GenBank/DDBJ whole genome shotgun (WGS) entry which is preliminary data.</text>
</comment>
<accession>A0A0E2Z6H1</accession>
<evidence type="ECO:0000313" key="1">
    <source>
        <dbReference type="EMBL" id="KFI19140.1"/>
    </source>
</evidence>
<dbReference type="AlphaFoldDB" id="A0A0E2Z6H1"/>
<dbReference type="Proteomes" id="UP000028839">
    <property type="component" value="Unassembled WGS sequence"/>
</dbReference>
<sequence length="100" mass="11527">MIMGFKGYFFVESLFVLRFGVQPLAEIVGLIQEAGPEIHLHLHPEWIDKLEQSLFPKRRGYLMRNFSLNEQSKLIQWGLKHLHAAGVPQVKAFRAGSFYA</sequence>
<evidence type="ECO:0000313" key="2">
    <source>
        <dbReference type="Proteomes" id="UP000028839"/>
    </source>
</evidence>
<protein>
    <submittedName>
        <fullName evidence="1">Uncharacterized protein</fullName>
    </submittedName>
</protein>
<dbReference type="EMBL" id="JPGN01000062">
    <property type="protein sequence ID" value="KFI19140.1"/>
    <property type="molecule type" value="Genomic_DNA"/>
</dbReference>
<reference evidence="1 2" key="1">
    <citation type="submission" date="2014-07" db="EMBL/GenBank/DDBJ databases">
        <title>Comparative analysis of Nitrosococcus oceani genome inventories of strains from Pacific and Atlantic gyres.</title>
        <authorList>
            <person name="Lim C.K."/>
            <person name="Wang L."/>
            <person name="Sayavedra-Soto L.A."/>
            <person name="Klotz M.G."/>
        </authorList>
    </citation>
    <scope>NUCLEOTIDE SEQUENCE [LARGE SCALE GENOMIC DNA]</scope>
    <source>
        <strain evidence="1 2">C-27</strain>
    </source>
</reference>